<protein>
    <submittedName>
        <fullName evidence="2">Uncharacterized protein</fullName>
    </submittedName>
</protein>
<dbReference type="EMBL" id="JADWVN010000003">
    <property type="protein sequence ID" value="MBL7525097.1"/>
    <property type="molecule type" value="Genomic_DNA"/>
</dbReference>
<accession>A0ABS1W6U2</accession>
<reference evidence="2 3" key="1">
    <citation type="submission" date="2020-12" db="EMBL/GenBank/DDBJ databases">
        <title>WGS of Legionella: environmental sample.</title>
        <authorList>
            <person name="Cristino S."/>
            <person name="Girolamini L."/>
            <person name="Salaris S."/>
            <person name="Pascale M.R."/>
            <person name="Mazzotta M."/>
            <person name="Orsini M."/>
            <person name="Grottola A."/>
        </authorList>
    </citation>
    <scope>NUCLEOTIDE SEQUENCE [LARGE SCALE GENOMIC DNA]</scope>
    <source>
        <strain evidence="2 3">30cs62</strain>
    </source>
</reference>
<sequence>MVYNLNRKLFFLDCSIMIKPDYPSQLYKKQIKESVPSVEASEIREDRIQDSIETTYDPNDMPLEIKKNLEANLGPIDTEGEIKAHGLDKEVEEEPYERPHP</sequence>
<gene>
    <name evidence="2" type="ORF">I5282_00760</name>
</gene>
<dbReference type="RefSeq" id="WP_203113881.1">
    <property type="nucleotide sequence ID" value="NZ_JADWVM010000018.1"/>
</dbReference>
<evidence type="ECO:0000313" key="3">
    <source>
        <dbReference type="Proteomes" id="UP000809910"/>
    </source>
</evidence>
<evidence type="ECO:0000256" key="1">
    <source>
        <dbReference type="SAM" id="MobiDB-lite"/>
    </source>
</evidence>
<feature type="compositionally biased region" description="Basic and acidic residues" evidence="1">
    <location>
        <begin position="80"/>
        <end position="89"/>
    </location>
</feature>
<organism evidence="2 3">
    <name type="scientific">Legionella bononiensis</name>
    <dbReference type="NCBI Taxonomy" id="2793102"/>
    <lineage>
        <taxon>Bacteria</taxon>
        <taxon>Pseudomonadati</taxon>
        <taxon>Pseudomonadota</taxon>
        <taxon>Gammaproteobacteria</taxon>
        <taxon>Legionellales</taxon>
        <taxon>Legionellaceae</taxon>
        <taxon>Legionella</taxon>
    </lineage>
</organism>
<name>A0ABS1W6U2_9GAMM</name>
<dbReference type="Proteomes" id="UP000809910">
    <property type="component" value="Unassembled WGS sequence"/>
</dbReference>
<proteinExistence type="predicted"/>
<evidence type="ECO:0000313" key="2">
    <source>
        <dbReference type="EMBL" id="MBL7525097.1"/>
    </source>
</evidence>
<keyword evidence="3" id="KW-1185">Reference proteome</keyword>
<comment type="caution">
    <text evidence="2">The sequence shown here is derived from an EMBL/GenBank/DDBJ whole genome shotgun (WGS) entry which is preliminary data.</text>
</comment>
<feature type="region of interest" description="Disordered" evidence="1">
    <location>
        <begin position="78"/>
        <end position="101"/>
    </location>
</feature>